<dbReference type="InterPro" id="IPR054239">
    <property type="entry name" value="DUF6966"/>
</dbReference>
<comment type="caution">
    <text evidence="2">The sequence shown here is derived from an EMBL/GenBank/DDBJ whole genome shotgun (WGS) entry which is preliminary data.</text>
</comment>
<name>A0ABW1AS69_9RHOO</name>
<keyword evidence="3" id="KW-1185">Reference proteome</keyword>
<organism evidence="2 3">
    <name type="scientific">Thauera sinica</name>
    <dbReference type="NCBI Taxonomy" id="2665146"/>
    <lineage>
        <taxon>Bacteria</taxon>
        <taxon>Pseudomonadati</taxon>
        <taxon>Pseudomonadota</taxon>
        <taxon>Betaproteobacteria</taxon>
        <taxon>Rhodocyclales</taxon>
        <taxon>Zoogloeaceae</taxon>
        <taxon>Thauera</taxon>
    </lineage>
</organism>
<dbReference type="Proteomes" id="UP001595974">
    <property type="component" value="Unassembled WGS sequence"/>
</dbReference>
<feature type="domain" description="DUF6966" evidence="1">
    <location>
        <begin position="21"/>
        <end position="70"/>
    </location>
</feature>
<proteinExistence type="predicted"/>
<dbReference type="Pfam" id="PF22294">
    <property type="entry name" value="DUF6966"/>
    <property type="match status" value="1"/>
</dbReference>
<gene>
    <name evidence="2" type="ORF">ACFPTN_10620</name>
</gene>
<dbReference type="EMBL" id="JBHSOG010000043">
    <property type="protein sequence ID" value="MFC5769826.1"/>
    <property type="molecule type" value="Genomic_DNA"/>
</dbReference>
<evidence type="ECO:0000259" key="1">
    <source>
        <dbReference type="Pfam" id="PF22294"/>
    </source>
</evidence>
<evidence type="ECO:0000313" key="2">
    <source>
        <dbReference type="EMBL" id="MFC5769826.1"/>
    </source>
</evidence>
<protein>
    <submittedName>
        <fullName evidence="2">DUF6966 domain-containing protein</fullName>
    </submittedName>
</protein>
<dbReference type="RefSeq" id="WP_157748676.1">
    <property type="nucleotide sequence ID" value="NZ_JBHSOG010000043.1"/>
</dbReference>
<sequence>MKRYNDADLVLARMIELLRLGGGDGWATALKNIKMDLRIDPEHALSQLLSLYGGMGSLNDVVLYRDGQSLVAENMEFDTLRSQLYELCQKIK</sequence>
<accession>A0ABW1AS69</accession>
<reference evidence="3" key="1">
    <citation type="journal article" date="2019" name="Int. J. Syst. Evol. Microbiol.">
        <title>The Global Catalogue of Microorganisms (GCM) 10K type strain sequencing project: providing services to taxonomists for standard genome sequencing and annotation.</title>
        <authorList>
            <consortium name="The Broad Institute Genomics Platform"/>
            <consortium name="The Broad Institute Genome Sequencing Center for Infectious Disease"/>
            <person name="Wu L."/>
            <person name="Ma J."/>
        </authorList>
    </citation>
    <scope>NUCLEOTIDE SEQUENCE [LARGE SCALE GENOMIC DNA]</scope>
    <source>
        <strain evidence="3">SHR3</strain>
    </source>
</reference>
<evidence type="ECO:0000313" key="3">
    <source>
        <dbReference type="Proteomes" id="UP001595974"/>
    </source>
</evidence>